<feature type="region of interest" description="Disordered" evidence="1">
    <location>
        <begin position="197"/>
        <end position="222"/>
    </location>
</feature>
<sequence>MTVGDDRPVEHCASCGQPLGYWVTDKLTGLLDRWGWDSEAEQALQAARRDGRAAALAIIDLDNFKQVNGSFGHLVGDELLRAAAAVVRLVARDGDVVGRYGGHGGDEFLALLPNTDRAGAVTVAEQIREGIQNARIPVVGGSRGTDTFVARTASIGVAGGSLVHGITVFELMSQADTALRAAKNAGRNRVCHADQLLSQNAIPNARRERESPGHDHDLSRGR</sequence>
<dbReference type="SUPFAM" id="SSF55073">
    <property type="entry name" value="Nucleotide cyclase"/>
    <property type="match status" value="1"/>
</dbReference>
<dbReference type="InterPro" id="IPR043128">
    <property type="entry name" value="Rev_trsase/Diguanyl_cyclase"/>
</dbReference>
<name>A0ABX0Y0P1_9ACTN</name>
<dbReference type="PANTHER" id="PTHR45138:SF9">
    <property type="entry name" value="DIGUANYLATE CYCLASE DGCM-RELATED"/>
    <property type="match status" value="1"/>
</dbReference>
<evidence type="ECO:0000313" key="3">
    <source>
        <dbReference type="EMBL" id="NJC71916.1"/>
    </source>
</evidence>
<dbReference type="CDD" id="cd01949">
    <property type="entry name" value="GGDEF"/>
    <property type="match status" value="1"/>
</dbReference>
<evidence type="ECO:0000259" key="2">
    <source>
        <dbReference type="PROSITE" id="PS50887"/>
    </source>
</evidence>
<dbReference type="PANTHER" id="PTHR45138">
    <property type="entry name" value="REGULATORY COMPONENTS OF SENSORY TRANSDUCTION SYSTEM"/>
    <property type="match status" value="1"/>
</dbReference>
<feature type="compositionally biased region" description="Basic and acidic residues" evidence="1">
    <location>
        <begin position="205"/>
        <end position="222"/>
    </location>
</feature>
<dbReference type="InterPro" id="IPR050469">
    <property type="entry name" value="Diguanylate_Cyclase"/>
</dbReference>
<dbReference type="PROSITE" id="PS50887">
    <property type="entry name" value="GGDEF"/>
    <property type="match status" value="1"/>
</dbReference>
<dbReference type="Proteomes" id="UP000722989">
    <property type="component" value="Unassembled WGS sequence"/>
</dbReference>
<dbReference type="SMART" id="SM00267">
    <property type="entry name" value="GGDEF"/>
    <property type="match status" value="1"/>
</dbReference>
<evidence type="ECO:0000313" key="4">
    <source>
        <dbReference type="Proteomes" id="UP000722989"/>
    </source>
</evidence>
<dbReference type="Gene3D" id="3.30.70.270">
    <property type="match status" value="1"/>
</dbReference>
<dbReference type="NCBIfam" id="TIGR00254">
    <property type="entry name" value="GGDEF"/>
    <property type="match status" value="1"/>
</dbReference>
<dbReference type="InterPro" id="IPR000160">
    <property type="entry name" value="GGDEF_dom"/>
</dbReference>
<proteinExistence type="predicted"/>
<protein>
    <submittedName>
        <fullName evidence="3">GGDEF domain-containing protein</fullName>
    </submittedName>
</protein>
<comment type="caution">
    <text evidence="3">The sequence shown here is derived from an EMBL/GenBank/DDBJ whole genome shotgun (WGS) entry which is preliminary data.</text>
</comment>
<organism evidence="3 4">
    <name type="scientific">Planosporangium thailandense</name>
    <dbReference type="NCBI Taxonomy" id="765197"/>
    <lineage>
        <taxon>Bacteria</taxon>
        <taxon>Bacillati</taxon>
        <taxon>Actinomycetota</taxon>
        <taxon>Actinomycetes</taxon>
        <taxon>Micromonosporales</taxon>
        <taxon>Micromonosporaceae</taxon>
        <taxon>Planosporangium</taxon>
    </lineage>
</organism>
<reference evidence="3 4" key="1">
    <citation type="submission" date="2020-03" db="EMBL/GenBank/DDBJ databases">
        <title>WGS of the type strain of Planosporangium spp.</title>
        <authorList>
            <person name="Thawai C."/>
        </authorList>
    </citation>
    <scope>NUCLEOTIDE SEQUENCE [LARGE SCALE GENOMIC DNA]</scope>
    <source>
        <strain evidence="3 4">TBRC 5610</strain>
    </source>
</reference>
<dbReference type="Pfam" id="PF00990">
    <property type="entry name" value="GGDEF"/>
    <property type="match status" value="1"/>
</dbReference>
<evidence type="ECO:0000256" key="1">
    <source>
        <dbReference type="SAM" id="MobiDB-lite"/>
    </source>
</evidence>
<dbReference type="RefSeq" id="WP_167926818.1">
    <property type="nucleotide sequence ID" value="NZ_JAATVY010000014.1"/>
</dbReference>
<dbReference type="EMBL" id="JAATVY010000014">
    <property type="protein sequence ID" value="NJC71916.1"/>
    <property type="molecule type" value="Genomic_DNA"/>
</dbReference>
<feature type="domain" description="GGDEF" evidence="2">
    <location>
        <begin position="52"/>
        <end position="195"/>
    </location>
</feature>
<dbReference type="InterPro" id="IPR029787">
    <property type="entry name" value="Nucleotide_cyclase"/>
</dbReference>
<accession>A0ABX0Y0P1</accession>
<keyword evidence="4" id="KW-1185">Reference proteome</keyword>
<gene>
    <name evidence="3" type="ORF">HC031_19665</name>
</gene>